<dbReference type="Proteomes" id="UP001604277">
    <property type="component" value="Unassembled WGS sequence"/>
</dbReference>
<keyword evidence="2" id="KW-1185">Reference proteome</keyword>
<comment type="caution">
    <text evidence="1">The sequence shown here is derived from an EMBL/GenBank/DDBJ whole genome shotgun (WGS) entry which is preliminary data.</text>
</comment>
<name>A0ABD1XCP2_9LAMI</name>
<evidence type="ECO:0000313" key="2">
    <source>
        <dbReference type="Proteomes" id="UP001604277"/>
    </source>
</evidence>
<protein>
    <submittedName>
        <fullName evidence="1">Uncharacterized protein</fullName>
    </submittedName>
</protein>
<accession>A0ABD1XCP2</accession>
<reference evidence="2" key="1">
    <citation type="submission" date="2024-07" db="EMBL/GenBank/DDBJ databases">
        <title>Two chromosome-level genome assemblies of Korean endemic species Abeliophyllum distichum and Forsythia ovata (Oleaceae).</title>
        <authorList>
            <person name="Jang H."/>
        </authorList>
    </citation>
    <scope>NUCLEOTIDE SEQUENCE [LARGE SCALE GENOMIC DNA]</scope>
</reference>
<proteinExistence type="predicted"/>
<evidence type="ECO:0000313" key="1">
    <source>
        <dbReference type="EMBL" id="KAL2558320.1"/>
    </source>
</evidence>
<sequence length="101" mass="11459">MPDFPKVGRASLGSLLFSGLVEKFQNEVSLEDGNEAFLSIALRLNEVEHGKNEHLKEEIEDQRGQVVKEARTRASTVEDFKGSEEYVDLIGEYSQENYHKT</sequence>
<dbReference type="AlphaFoldDB" id="A0ABD1XCP2"/>
<organism evidence="1 2">
    <name type="scientific">Forsythia ovata</name>
    <dbReference type="NCBI Taxonomy" id="205694"/>
    <lineage>
        <taxon>Eukaryota</taxon>
        <taxon>Viridiplantae</taxon>
        <taxon>Streptophyta</taxon>
        <taxon>Embryophyta</taxon>
        <taxon>Tracheophyta</taxon>
        <taxon>Spermatophyta</taxon>
        <taxon>Magnoliopsida</taxon>
        <taxon>eudicotyledons</taxon>
        <taxon>Gunneridae</taxon>
        <taxon>Pentapetalae</taxon>
        <taxon>asterids</taxon>
        <taxon>lamiids</taxon>
        <taxon>Lamiales</taxon>
        <taxon>Oleaceae</taxon>
        <taxon>Forsythieae</taxon>
        <taxon>Forsythia</taxon>
    </lineage>
</organism>
<dbReference type="EMBL" id="JBFOLJ010000001">
    <property type="protein sequence ID" value="KAL2558320.1"/>
    <property type="molecule type" value="Genomic_DNA"/>
</dbReference>
<gene>
    <name evidence="1" type="ORF">Fot_03059</name>
</gene>